<dbReference type="Proteomes" id="UP000515125">
    <property type="component" value="Unplaced"/>
</dbReference>
<dbReference type="GeneID" id="34617687"/>
<dbReference type="AlphaFoldDB" id="A0A6P5WE82"/>
<feature type="region of interest" description="Disordered" evidence="1">
    <location>
        <begin position="1"/>
        <end position="20"/>
    </location>
</feature>
<name>A0A6P5WE82_9EIME</name>
<evidence type="ECO:0000313" key="2">
    <source>
        <dbReference type="Proteomes" id="UP000515125"/>
    </source>
</evidence>
<gene>
    <name evidence="3" type="primary">LOC34617687</name>
</gene>
<sequence>MEKTTHETLGECEEDQKSPQIASFQAQQEAITYSEGGRMPHLVFMVKDKKVGGGVSTPHVDQSRPRGGQESLRLFASRLALGQLRRLREGLYAYCPPDSDSPKTASSANGSAEVCLHPSGAFYPPSVADFLSVCPVFFVADRGGSLVAASYPATDTALLAEAPKAQNTHQFQTGAAAASSPAHALFSLGIFFMSAKDAKAYLHHVSKDSSSHFHVRSTTLRKAYGCLRYVDSNGRRAAGEETDGRILSLFRRTRRFFSGSQGKSMRCILVPNTQTLCNELSKSGKFEGIPVYTLPAIDTRGDIAKSRVLRQLRAKLEQKLRRNKSTSRPLCYPLLPIETSPGRWILALAFNGSLRQPFFCSDRDAIAAYRALTATLPPGFAEPSPKLTVYSLEKVLNNPHSLPTNDSSSLQGGQERLPTLLLPDTEEIAPDELSFKSI</sequence>
<protein>
    <submittedName>
        <fullName evidence="3">Uncharacterized protein LOC34617687</fullName>
    </submittedName>
</protein>
<evidence type="ECO:0000313" key="3">
    <source>
        <dbReference type="RefSeq" id="XP_022592568.2"/>
    </source>
</evidence>
<dbReference type="RefSeq" id="XP_022592568.2">
    <property type="nucleotide sequence ID" value="XM_022731047.2"/>
</dbReference>
<reference evidence="3" key="1">
    <citation type="submission" date="2025-08" db="UniProtKB">
        <authorList>
            <consortium name="RefSeq"/>
        </authorList>
    </citation>
    <scope>IDENTIFICATION</scope>
</reference>
<keyword evidence="2" id="KW-1185">Reference proteome</keyword>
<accession>A0A6P5WE82</accession>
<organism evidence="2 3">
    <name type="scientific">Cyclospora cayetanensis</name>
    <dbReference type="NCBI Taxonomy" id="88456"/>
    <lineage>
        <taxon>Eukaryota</taxon>
        <taxon>Sar</taxon>
        <taxon>Alveolata</taxon>
        <taxon>Apicomplexa</taxon>
        <taxon>Conoidasida</taxon>
        <taxon>Coccidia</taxon>
        <taxon>Eucoccidiorida</taxon>
        <taxon>Eimeriorina</taxon>
        <taxon>Eimeriidae</taxon>
        <taxon>Cyclospora</taxon>
    </lineage>
</organism>
<proteinExistence type="predicted"/>
<evidence type="ECO:0000256" key="1">
    <source>
        <dbReference type="SAM" id="MobiDB-lite"/>
    </source>
</evidence>